<feature type="compositionally biased region" description="Polar residues" evidence="2">
    <location>
        <begin position="147"/>
        <end position="156"/>
    </location>
</feature>
<dbReference type="Pfam" id="PF00169">
    <property type="entry name" value="PH"/>
    <property type="match status" value="2"/>
</dbReference>
<feature type="region of interest" description="Disordered" evidence="2">
    <location>
        <begin position="1019"/>
        <end position="1053"/>
    </location>
</feature>
<evidence type="ECO:0000313" key="5">
    <source>
        <dbReference type="Proteomes" id="UP000440578"/>
    </source>
</evidence>
<name>A0A6A4WYQ0_AMPAM</name>
<organism evidence="4 5">
    <name type="scientific">Amphibalanus amphitrite</name>
    <name type="common">Striped barnacle</name>
    <name type="synonym">Balanus amphitrite</name>
    <dbReference type="NCBI Taxonomy" id="1232801"/>
    <lineage>
        <taxon>Eukaryota</taxon>
        <taxon>Metazoa</taxon>
        <taxon>Ecdysozoa</taxon>
        <taxon>Arthropoda</taxon>
        <taxon>Crustacea</taxon>
        <taxon>Multicrustacea</taxon>
        <taxon>Cirripedia</taxon>
        <taxon>Thoracica</taxon>
        <taxon>Thoracicalcarea</taxon>
        <taxon>Balanomorpha</taxon>
        <taxon>Balanoidea</taxon>
        <taxon>Balanidae</taxon>
        <taxon>Amphibalaninae</taxon>
        <taxon>Amphibalanus</taxon>
    </lineage>
</organism>
<evidence type="ECO:0000256" key="1">
    <source>
        <dbReference type="SAM" id="Coils"/>
    </source>
</evidence>
<comment type="caution">
    <text evidence="4">The sequence shown here is derived from an EMBL/GenBank/DDBJ whole genome shotgun (WGS) entry which is preliminary data.</text>
</comment>
<feature type="compositionally biased region" description="Polar residues" evidence="2">
    <location>
        <begin position="1099"/>
        <end position="1109"/>
    </location>
</feature>
<feature type="coiled-coil region" evidence="1">
    <location>
        <begin position="880"/>
        <end position="923"/>
    </location>
</feature>
<gene>
    <name evidence="4" type="primary">osp_1</name>
    <name evidence="4" type="ORF">FJT64_021088</name>
</gene>
<protein>
    <submittedName>
        <fullName evidence="4">Protein outspread</fullName>
    </submittedName>
</protein>
<dbReference type="Proteomes" id="UP000440578">
    <property type="component" value="Unassembled WGS sequence"/>
</dbReference>
<feature type="compositionally biased region" description="Basic and acidic residues" evidence="2">
    <location>
        <begin position="252"/>
        <end position="263"/>
    </location>
</feature>
<evidence type="ECO:0000256" key="2">
    <source>
        <dbReference type="SAM" id="MobiDB-lite"/>
    </source>
</evidence>
<feature type="compositionally biased region" description="Basic and acidic residues" evidence="2">
    <location>
        <begin position="282"/>
        <end position="296"/>
    </location>
</feature>
<feature type="region of interest" description="Disordered" evidence="2">
    <location>
        <begin position="207"/>
        <end position="329"/>
    </location>
</feature>
<dbReference type="GO" id="GO:0015629">
    <property type="term" value="C:actin cytoskeleton"/>
    <property type="evidence" value="ECO:0007669"/>
    <property type="project" value="TreeGrafter"/>
</dbReference>
<dbReference type="Gene3D" id="2.30.29.30">
    <property type="entry name" value="Pleckstrin-homology domain (PH domain)/Phosphotyrosine-binding domain (PTB)"/>
    <property type="match status" value="2"/>
</dbReference>
<dbReference type="InterPro" id="IPR011993">
    <property type="entry name" value="PH-like_dom_sf"/>
</dbReference>
<dbReference type="SMART" id="SM00233">
    <property type="entry name" value="PH"/>
    <property type="match status" value="2"/>
</dbReference>
<dbReference type="OrthoDB" id="9942268at2759"/>
<proteinExistence type="predicted"/>
<feature type="region of interest" description="Disordered" evidence="2">
    <location>
        <begin position="1090"/>
        <end position="1109"/>
    </location>
</feature>
<dbReference type="InterPro" id="IPR052223">
    <property type="entry name" value="Actin_Cytoskeleton_Reg"/>
</dbReference>
<accession>A0A6A4WYQ0</accession>
<feature type="domain" description="PH" evidence="3">
    <location>
        <begin position="22"/>
        <end position="128"/>
    </location>
</feature>
<dbReference type="SUPFAM" id="SSF50729">
    <property type="entry name" value="PH domain-like"/>
    <property type="match status" value="2"/>
</dbReference>
<reference evidence="4 5" key="1">
    <citation type="submission" date="2019-07" db="EMBL/GenBank/DDBJ databases">
        <title>Draft genome assembly of a fouling barnacle, Amphibalanus amphitrite (Darwin, 1854): The first reference genome for Thecostraca.</title>
        <authorList>
            <person name="Kim W."/>
        </authorList>
    </citation>
    <scope>NUCLEOTIDE SEQUENCE [LARGE SCALE GENOMIC DNA]</scope>
    <source>
        <strain evidence="4">SNU_AA5</strain>
        <tissue evidence="4">Soma without cirri and trophi</tissue>
    </source>
</reference>
<keyword evidence="5" id="KW-1185">Reference proteome</keyword>
<feature type="coiled-coil region" evidence="1">
    <location>
        <begin position="466"/>
        <end position="493"/>
    </location>
</feature>
<feature type="region of interest" description="Disordered" evidence="2">
    <location>
        <begin position="136"/>
        <end position="176"/>
    </location>
</feature>
<feature type="domain" description="PH" evidence="3">
    <location>
        <begin position="345"/>
        <end position="446"/>
    </location>
</feature>
<feature type="coiled-coil region" evidence="1">
    <location>
        <begin position="977"/>
        <end position="1011"/>
    </location>
</feature>
<dbReference type="PROSITE" id="PS50003">
    <property type="entry name" value="PH_DOMAIN"/>
    <property type="match status" value="2"/>
</dbReference>
<dbReference type="GO" id="GO:0051015">
    <property type="term" value="F:actin filament binding"/>
    <property type="evidence" value="ECO:0007669"/>
    <property type="project" value="TreeGrafter"/>
</dbReference>
<dbReference type="PANTHER" id="PTHR17271:SF1">
    <property type="entry name" value="PROTEIN OUTSPREAD"/>
    <property type="match status" value="1"/>
</dbReference>
<feature type="compositionally biased region" description="Polar residues" evidence="2">
    <location>
        <begin position="219"/>
        <end position="240"/>
    </location>
</feature>
<evidence type="ECO:0000259" key="3">
    <source>
        <dbReference type="PROSITE" id="PS50003"/>
    </source>
</evidence>
<dbReference type="PANTHER" id="PTHR17271">
    <property type="entry name" value="PLECKSTRIN HOMOLOGY PH DOMAIN-CONTAINING PROTEIN"/>
    <property type="match status" value="1"/>
</dbReference>
<keyword evidence="1" id="KW-0175">Coiled coil</keyword>
<dbReference type="EMBL" id="VIIS01000557">
    <property type="protein sequence ID" value="KAF0307598.1"/>
    <property type="molecule type" value="Genomic_DNA"/>
</dbReference>
<dbReference type="AlphaFoldDB" id="A0A6A4WYQ0"/>
<evidence type="ECO:0000313" key="4">
    <source>
        <dbReference type="EMBL" id="KAF0307598.1"/>
    </source>
</evidence>
<dbReference type="InterPro" id="IPR001849">
    <property type="entry name" value="PH_domain"/>
</dbReference>
<sequence length="1109" mass="122768">MAWFESGAVNDLDLFCSQASRKVQRCGFLFVAPDWDFSNPLNRTKRWQRRWFVLYDDGELTYSVDDHPETVPHGVIDMSKVLEVADAEDVTGNSYSVALTAPDRVTFIKGTCRDESRWWMDALDVYTTAMVKGRNKRNATFPGGRASTHSSATTREASADPLPASSESPPTQDRCRTRRLAKLARQTRQGRAKSADTIAEILSTSRSSQNFLNEEEQPQRITDSLDATDSSGSARLTSTGKQEDGGDLADYSSRREEKLKDIADSLTRPRPTRTLSFLQSIEHSKLQSADEKPTRENDDDSSVGRSATPPSDVVIGTDRPDAGDAVVGGGDTTELRVNLPAEELLRIKKGWLMKLTEKKTWVKHWFVLRGTSLILYRDTGAEDLNVTDGLIDLNGAQRVEECETEKNYGFQITESLRSSLRSDSLYSGRLEDNREPFTAGLDRSKLRSSLRTLPTEPSTGGHDPVLSRLRQRIAVLEADRSEAERQARRASLVRQVREQLETCVGELQATEIPEMVEAFSSLLAEHLGSLEESAALLRPTGAGTGAGAGGSSAPARRTPAVQQDRQLRRLHHSLLKQESEVTAAVTAFKTDKLSRLAESLAAETLLGGQQPPADDDQLLEEEKVRDAWNMAQNTITEEMVEAEMSTMMLKFVELYERDLEVDRQHCFLLVQAQQQLAERRYTVATDSLRAEMEEAVMALSQRYETALARLRAAPEPPPPPPADQSDRLLAELADVVAQKAIVDGYLSVISDEDESGSDATLEIIEEDPAGDRAVPLDTSLQRDSALAVFFGEGASASDQAELQHLYRAAVERCRGELSDYGVAIPAGQTLDEFCERTQETVAAVRAECTAQLQQERNRHKEQALCEKGLVAMENSHRRIIADLEEKHHRELRALEAEKQQALAEETQATLAALDALRKAHETEVQREICKFKDEFIKKMQPTLDVGKLQKEHVAEMGDIKGEILSLSEKYSIKCLETASLEEKVETQTRSLQEANQRVFQLDARNKQLRAQLSANISELSEGSRVSAHGSGGSSDAEEQPPRLRRGASLNPARIRELMRSPSCPRLTGSVLSAAALGGRLSSPLSGMVASRKKVFETPTPDSGRQTQRI</sequence>
<feature type="region of interest" description="Disordered" evidence="2">
    <location>
        <begin position="539"/>
        <end position="563"/>
    </location>
</feature>